<dbReference type="PANTHER" id="PTHR24291:SF50">
    <property type="entry name" value="BIFUNCTIONAL ALBAFLAVENONE MONOOXYGENASE_TERPENE SYNTHASE"/>
    <property type="match status" value="1"/>
</dbReference>
<comment type="similarity">
    <text evidence="1 7">Belongs to the cytochrome P450 family.</text>
</comment>
<dbReference type="Pfam" id="PF00067">
    <property type="entry name" value="p450"/>
    <property type="match status" value="1"/>
</dbReference>
<evidence type="ECO:0000256" key="3">
    <source>
        <dbReference type="ARBA" id="ARBA00022723"/>
    </source>
</evidence>
<keyword evidence="3 7" id="KW-0479">Metal-binding</keyword>
<sequence length="451" mass="50288">MTIKPTGQTRIPLAPGAWPIIGHSLRLLRDQLAFLGSLPAHGDLVRIKAGPLKAVVVCTPELTRQVLRDDRTFDKTDRLWEHMRDALGNNLGTCPRASHRRQRRLVQPAFHPSRLPSYADVMVTQAADVAAAWHDGQVLDVPAEMGKLITKITLATLFSESLSATKLDQMHGDVRGLLDTVTSHLLMWPPLDRLPLPINRTYRATRFRLRQAAMQIITERRSSTHDHGDLLSALMTATDPETGDALTDTEITDTIMAFLIAGIEVAAAILSWALHELGRHPDIQARLNTEVDTVLADHPATHRDLPHLDLTGRIIAETIRLHTPSWLLTRATTTDTRLGPYTLPKGTTIIYSPYLIQHLEDHDPTHQTFDPDRWISQPPRDAGIAFGGGARKCIGDTFGIIETTLALASITKHWNLHHLPHQTVRPTATLVSRPDQLHMHAHTRTQDRRST</sequence>
<keyword evidence="6 7" id="KW-0503">Monooxygenase</keyword>
<organism evidence="8 9">
    <name type="scientific">Lentzea roselyniae</name>
    <dbReference type="NCBI Taxonomy" id="531940"/>
    <lineage>
        <taxon>Bacteria</taxon>
        <taxon>Bacillati</taxon>
        <taxon>Actinomycetota</taxon>
        <taxon>Actinomycetes</taxon>
        <taxon>Pseudonocardiales</taxon>
        <taxon>Pseudonocardiaceae</taxon>
        <taxon>Lentzea</taxon>
    </lineage>
</organism>
<dbReference type="SUPFAM" id="SSF48264">
    <property type="entry name" value="Cytochrome P450"/>
    <property type="match status" value="1"/>
</dbReference>
<dbReference type="PANTHER" id="PTHR24291">
    <property type="entry name" value="CYTOCHROME P450 FAMILY 4"/>
    <property type="match status" value="1"/>
</dbReference>
<evidence type="ECO:0000256" key="4">
    <source>
        <dbReference type="ARBA" id="ARBA00023002"/>
    </source>
</evidence>
<evidence type="ECO:0000313" key="9">
    <source>
        <dbReference type="Proteomes" id="UP001500711"/>
    </source>
</evidence>
<evidence type="ECO:0000313" key="8">
    <source>
        <dbReference type="EMBL" id="GAA3688609.1"/>
    </source>
</evidence>
<keyword evidence="9" id="KW-1185">Reference proteome</keyword>
<dbReference type="InterPro" id="IPR036396">
    <property type="entry name" value="Cyt_P450_sf"/>
</dbReference>
<evidence type="ECO:0000256" key="1">
    <source>
        <dbReference type="ARBA" id="ARBA00010617"/>
    </source>
</evidence>
<gene>
    <name evidence="8" type="ORF">GCM10022267_89230</name>
</gene>
<evidence type="ECO:0000256" key="2">
    <source>
        <dbReference type="ARBA" id="ARBA00022617"/>
    </source>
</evidence>
<proteinExistence type="inferred from homology"/>
<dbReference type="Gene3D" id="1.10.630.10">
    <property type="entry name" value="Cytochrome P450"/>
    <property type="match status" value="1"/>
</dbReference>
<keyword evidence="4 7" id="KW-0560">Oxidoreductase</keyword>
<dbReference type="InterPro" id="IPR050196">
    <property type="entry name" value="Cytochrome_P450_Monoox"/>
</dbReference>
<dbReference type="InterPro" id="IPR002401">
    <property type="entry name" value="Cyt_P450_E_grp-I"/>
</dbReference>
<keyword evidence="5 7" id="KW-0408">Iron</keyword>
<dbReference type="PRINTS" id="PR00463">
    <property type="entry name" value="EP450I"/>
</dbReference>
<dbReference type="CDD" id="cd11049">
    <property type="entry name" value="CYP170A1-like"/>
    <property type="match status" value="1"/>
</dbReference>
<evidence type="ECO:0000256" key="6">
    <source>
        <dbReference type="ARBA" id="ARBA00023033"/>
    </source>
</evidence>
<keyword evidence="2 7" id="KW-0349">Heme</keyword>
<comment type="caution">
    <text evidence="8">The sequence shown here is derived from an EMBL/GenBank/DDBJ whole genome shotgun (WGS) entry which is preliminary data.</text>
</comment>
<evidence type="ECO:0000256" key="7">
    <source>
        <dbReference type="RuleBase" id="RU000461"/>
    </source>
</evidence>
<dbReference type="PROSITE" id="PS00086">
    <property type="entry name" value="CYTOCHROME_P450"/>
    <property type="match status" value="1"/>
</dbReference>
<dbReference type="InterPro" id="IPR017972">
    <property type="entry name" value="Cyt_P450_CS"/>
</dbReference>
<accession>A0ABP7CI22</accession>
<reference evidence="9" key="1">
    <citation type="journal article" date="2019" name="Int. J. Syst. Evol. Microbiol.">
        <title>The Global Catalogue of Microorganisms (GCM) 10K type strain sequencing project: providing services to taxonomists for standard genome sequencing and annotation.</title>
        <authorList>
            <consortium name="The Broad Institute Genomics Platform"/>
            <consortium name="The Broad Institute Genome Sequencing Center for Infectious Disease"/>
            <person name="Wu L."/>
            <person name="Ma J."/>
        </authorList>
    </citation>
    <scope>NUCLEOTIDE SEQUENCE [LARGE SCALE GENOMIC DNA]</scope>
    <source>
        <strain evidence="9">JCM 17494</strain>
    </source>
</reference>
<name>A0ABP7CI22_9PSEU</name>
<dbReference type="Proteomes" id="UP001500711">
    <property type="component" value="Unassembled WGS sequence"/>
</dbReference>
<dbReference type="EMBL" id="BAABBE010000071">
    <property type="protein sequence ID" value="GAA3688609.1"/>
    <property type="molecule type" value="Genomic_DNA"/>
</dbReference>
<dbReference type="RefSeq" id="WP_346137207.1">
    <property type="nucleotide sequence ID" value="NZ_BAABBE010000071.1"/>
</dbReference>
<dbReference type="InterPro" id="IPR001128">
    <property type="entry name" value="Cyt_P450"/>
</dbReference>
<protein>
    <submittedName>
        <fullName evidence="8">Cytochrome P450</fullName>
    </submittedName>
</protein>
<dbReference type="PRINTS" id="PR00385">
    <property type="entry name" value="P450"/>
</dbReference>
<evidence type="ECO:0000256" key="5">
    <source>
        <dbReference type="ARBA" id="ARBA00023004"/>
    </source>
</evidence>